<reference evidence="11" key="2">
    <citation type="submission" date="2021-04" db="EMBL/GenBank/DDBJ databases">
        <authorList>
            <person name="Gilroy R."/>
        </authorList>
    </citation>
    <scope>NUCLEOTIDE SEQUENCE</scope>
    <source>
        <strain evidence="11">CHK188-5543</strain>
    </source>
</reference>
<gene>
    <name evidence="11" type="ORF">H9736_00795</name>
</gene>
<dbReference type="PANTHER" id="PTHR37820:SF1">
    <property type="entry name" value="CELL DIVISION PROTEIN FTSQ"/>
    <property type="match status" value="1"/>
</dbReference>
<keyword evidence="4 9" id="KW-0812">Transmembrane</keyword>
<evidence type="ECO:0000256" key="9">
    <source>
        <dbReference type="SAM" id="Phobius"/>
    </source>
</evidence>
<evidence type="ECO:0000313" key="11">
    <source>
        <dbReference type="EMBL" id="HIX64764.1"/>
    </source>
</evidence>
<dbReference type="Proteomes" id="UP000886800">
    <property type="component" value="Unassembled WGS sequence"/>
</dbReference>
<feature type="compositionally biased region" description="Low complexity" evidence="8">
    <location>
        <begin position="326"/>
        <end position="336"/>
    </location>
</feature>
<comment type="subcellular location">
    <subcellularLocation>
        <location evidence="1">Membrane</location>
    </subcellularLocation>
</comment>
<sequence>MSQKPPAKARERAGAAAVDQRRRRRRTGRQALHYLLILAVAAAIMAALSLTVFFKIETVEVTGLTKYAAEEVIQASGVQVGQNLFRVSEKKVNGLLTQQFPYIQEVTLKRSYPARLTLEVTQAQPLGAALTAAGYVLIGNNGRILEAGVDAVDPEVTIVTGMYLSDITEGRVLGTVVEEGEILYPADMEPLEERDEAGRLKSRSQLEQEEQARRQQAAQEEARSFQILTSLAQAISETSFGNITLVDFSDPLNMMVVYENRVIIELGSQVDLAYKLQFVQYVLEENLGEGFQGILDASTAASSKEVWSSSCNVQQELERRQLTMEAAQAAQQRPAADPNEGVTNPNLTVIPGSGASSGASSEAGTVQEEETSSSQAAPPVDPYSVIPNSSSEASSEAASQAGAAGEAGE</sequence>
<evidence type="ECO:0000256" key="3">
    <source>
        <dbReference type="ARBA" id="ARBA00022618"/>
    </source>
</evidence>
<dbReference type="AlphaFoldDB" id="A0A9D1WPC0"/>
<feature type="transmembrane region" description="Helical" evidence="9">
    <location>
        <begin position="31"/>
        <end position="54"/>
    </location>
</feature>
<reference evidence="11" key="1">
    <citation type="journal article" date="2021" name="PeerJ">
        <title>Extensive microbial diversity within the chicken gut microbiome revealed by metagenomics and culture.</title>
        <authorList>
            <person name="Gilroy R."/>
            <person name="Ravi A."/>
            <person name="Getino M."/>
            <person name="Pursley I."/>
            <person name="Horton D.L."/>
            <person name="Alikhan N.F."/>
            <person name="Baker D."/>
            <person name="Gharbi K."/>
            <person name="Hall N."/>
            <person name="Watson M."/>
            <person name="Adriaenssens E.M."/>
            <person name="Foster-Nyarko E."/>
            <person name="Jarju S."/>
            <person name="Secka A."/>
            <person name="Antonio M."/>
            <person name="Oren A."/>
            <person name="Chaudhuri R.R."/>
            <person name="La Ragione R."/>
            <person name="Hildebrand F."/>
            <person name="Pallen M.J."/>
        </authorList>
    </citation>
    <scope>NUCLEOTIDE SEQUENCE</scope>
    <source>
        <strain evidence="11">CHK188-5543</strain>
    </source>
</reference>
<dbReference type="EMBL" id="DXES01000016">
    <property type="protein sequence ID" value="HIX64764.1"/>
    <property type="molecule type" value="Genomic_DNA"/>
</dbReference>
<keyword evidence="5 9" id="KW-1133">Transmembrane helix</keyword>
<organism evidence="11 12">
    <name type="scientific">Candidatus Anaerotruncus excrementipullorum</name>
    <dbReference type="NCBI Taxonomy" id="2838465"/>
    <lineage>
        <taxon>Bacteria</taxon>
        <taxon>Bacillati</taxon>
        <taxon>Bacillota</taxon>
        <taxon>Clostridia</taxon>
        <taxon>Eubacteriales</taxon>
        <taxon>Oscillospiraceae</taxon>
        <taxon>Anaerotruncus</taxon>
    </lineage>
</organism>
<evidence type="ECO:0000313" key="12">
    <source>
        <dbReference type="Proteomes" id="UP000886800"/>
    </source>
</evidence>
<evidence type="ECO:0000256" key="2">
    <source>
        <dbReference type="ARBA" id="ARBA00022475"/>
    </source>
</evidence>
<evidence type="ECO:0000256" key="6">
    <source>
        <dbReference type="ARBA" id="ARBA00023136"/>
    </source>
</evidence>
<dbReference type="GO" id="GO:0005886">
    <property type="term" value="C:plasma membrane"/>
    <property type="evidence" value="ECO:0007669"/>
    <property type="project" value="TreeGrafter"/>
</dbReference>
<feature type="compositionally biased region" description="Basic and acidic residues" evidence="8">
    <location>
        <begin position="196"/>
        <end position="213"/>
    </location>
</feature>
<dbReference type="Gene3D" id="3.10.20.310">
    <property type="entry name" value="membrane protein fhac"/>
    <property type="match status" value="1"/>
</dbReference>
<feature type="compositionally biased region" description="Low complexity" evidence="8">
    <location>
        <begin position="352"/>
        <end position="364"/>
    </location>
</feature>
<evidence type="ECO:0000256" key="8">
    <source>
        <dbReference type="SAM" id="MobiDB-lite"/>
    </source>
</evidence>
<dbReference type="InterPro" id="IPR034746">
    <property type="entry name" value="POTRA"/>
</dbReference>
<dbReference type="InterPro" id="IPR013685">
    <property type="entry name" value="POTRA_FtsQ_type"/>
</dbReference>
<evidence type="ECO:0000256" key="7">
    <source>
        <dbReference type="ARBA" id="ARBA00023306"/>
    </source>
</evidence>
<dbReference type="PANTHER" id="PTHR37820">
    <property type="entry name" value="CELL DIVISION PROTEIN DIVIB"/>
    <property type="match status" value="1"/>
</dbReference>
<dbReference type="PROSITE" id="PS51779">
    <property type="entry name" value="POTRA"/>
    <property type="match status" value="1"/>
</dbReference>
<protein>
    <submittedName>
        <fullName evidence="11">FtsQ-type POTRA domain-containing protein</fullName>
    </submittedName>
</protein>
<keyword evidence="6 9" id="KW-0472">Membrane</keyword>
<feature type="region of interest" description="Disordered" evidence="8">
    <location>
        <begin position="1"/>
        <end position="24"/>
    </location>
</feature>
<evidence type="ECO:0000259" key="10">
    <source>
        <dbReference type="PROSITE" id="PS51779"/>
    </source>
</evidence>
<feature type="compositionally biased region" description="Low complexity" evidence="8">
    <location>
        <begin position="389"/>
        <end position="409"/>
    </location>
</feature>
<keyword evidence="2" id="KW-1003">Cell membrane</keyword>
<comment type="caution">
    <text evidence="11">The sequence shown here is derived from an EMBL/GenBank/DDBJ whole genome shotgun (WGS) entry which is preliminary data.</text>
</comment>
<dbReference type="GO" id="GO:0051301">
    <property type="term" value="P:cell division"/>
    <property type="evidence" value="ECO:0007669"/>
    <property type="project" value="UniProtKB-KW"/>
</dbReference>
<feature type="domain" description="POTRA" evidence="10">
    <location>
        <begin position="54"/>
        <end position="123"/>
    </location>
</feature>
<keyword evidence="7" id="KW-0131">Cell cycle</keyword>
<dbReference type="Pfam" id="PF08478">
    <property type="entry name" value="POTRA_1"/>
    <property type="match status" value="1"/>
</dbReference>
<feature type="region of interest" description="Disordered" evidence="8">
    <location>
        <begin position="324"/>
        <end position="409"/>
    </location>
</feature>
<feature type="region of interest" description="Disordered" evidence="8">
    <location>
        <begin position="193"/>
        <end position="215"/>
    </location>
</feature>
<dbReference type="InterPro" id="IPR050487">
    <property type="entry name" value="FtsQ_DivIB"/>
</dbReference>
<evidence type="ECO:0000256" key="1">
    <source>
        <dbReference type="ARBA" id="ARBA00004370"/>
    </source>
</evidence>
<evidence type="ECO:0000256" key="5">
    <source>
        <dbReference type="ARBA" id="ARBA00022989"/>
    </source>
</evidence>
<accession>A0A9D1WPC0</accession>
<proteinExistence type="predicted"/>
<evidence type="ECO:0000256" key="4">
    <source>
        <dbReference type="ARBA" id="ARBA00022692"/>
    </source>
</evidence>
<keyword evidence="3" id="KW-0132">Cell division</keyword>
<name>A0A9D1WPC0_9FIRM</name>